<dbReference type="Proteomes" id="UP001211105">
    <property type="component" value="Unassembled WGS sequence"/>
</dbReference>
<organism evidence="2 3">
    <name type="scientific">Bifidobacterium catenulatum</name>
    <dbReference type="NCBI Taxonomy" id="1686"/>
    <lineage>
        <taxon>Bacteria</taxon>
        <taxon>Bacillati</taxon>
        <taxon>Actinomycetota</taxon>
        <taxon>Actinomycetes</taxon>
        <taxon>Bifidobacteriales</taxon>
        <taxon>Bifidobacteriaceae</taxon>
        <taxon>Bifidobacterium</taxon>
    </lineage>
</organism>
<dbReference type="AlphaFoldDB" id="A0AAW6A3I8"/>
<dbReference type="RefSeq" id="WP_195223788.1">
    <property type="nucleotide sequence ID" value="NZ_JADMXZ010000003.1"/>
</dbReference>
<evidence type="ECO:0000313" key="3">
    <source>
        <dbReference type="Proteomes" id="UP001211105"/>
    </source>
</evidence>
<name>A0AAW6A3I8_9BIFI</name>
<gene>
    <name evidence="2" type="ORF">PL707_08520</name>
</gene>
<reference evidence="2" key="1">
    <citation type="submission" date="2023-01" db="EMBL/GenBank/DDBJ databases">
        <title>Human gut microbiome strain richness.</title>
        <authorList>
            <person name="Chen-Liaw A."/>
        </authorList>
    </citation>
    <scope>NUCLEOTIDE SEQUENCE</scope>
    <source>
        <strain evidence="2">BSD2780120875st1_E5_BSD2780120875b_170604</strain>
    </source>
</reference>
<dbReference type="EMBL" id="JAQKGX010000004">
    <property type="protein sequence ID" value="MDB1162304.1"/>
    <property type="molecule type" value="Genomic_DNA"/>
</dbReference>
<accession>A0AAW6A3I8</accession>
<protein>
    <submittedName>
        <fullName evidence="2">Uncharacterized protein</fullName>
    </submittedName>
</protein>
<feature type="compositionally biased region" description="Basic and acidic residues" evidence="1">
    <location>
        <begin position="46"/>
        <end position="72"/>
    </location>
</feature>
<evidence type="ECO:0000313" key="2">
    <source>
        <dbReference type="EMBL" id="MDB1162304.1"/>
    </source>
</evidence>
<sequence>MAKANESDKGRRLTKAESDELLMEVKNLLEDLSRALSATERIFNTIREEPHANGKKASEDTDPAKRSEEDGRPGGVVPPMT</sequence>
<evidence type="ECO:0000256" key="1">
    <source>
        <dbReference type="SAM" id="MobiDB-lite"/>
    </source>
</evidence>
<proteinExistence type="predicted"/>
<comment type="caution">
    <text evidence="2">The sequence shown here is derived from an EMBL/GenBank/DDBJ whole genome shotgun (WGS) entry which is preliminary data.</text>
</comment>
<feature type="region of interest" description="Disordered" evidence="1">
    <location>
        <begin position="46"/>
        <end position="81"/>
    </location>
</feature>